<keyword evidence="3" id="KW-0106">Calcium</keyword>
<dbReference type="InterPro" id="IPR002126">
    <property type="entry name" value="Cadherin-like_dom"/>
</dbReference>
<gene>
    <name evidence="5" type="ORF">MCOR_46461</name>
</gene>
<dbReference type="Gene3D" id="2.60.40.60">
    <property type="entry name" value="Cadherins"/>
    <property type="match status" value="1"/>
</dbReference>
<dbReference type="PANTHER" id="PTHR24026:SF126">
    <property type="entry name" value="PROTOCADHERIN FAT 4"/>
    <property type="match status" value="1"/>
</dbReference>
<evidence type="ECO:0000256" key="3">
    <source>
        <dbReference type="PROSITE-ProRule" id="PRU00043"/>
    </source>
</evidence>
<dbReference type="PRINTS" id="PR00205">
    <property type="entry name" value="CADHERIN"/>
</dbReference>
<dbReference type="OrthoDB" id="6491773at2759"/>
<organism evidence="5 6">
    <name type="scientific">Mytilus coruscus</name>
    <name type="common">Sea mussel</name>
    <dbReference type="NCBI Taxonomy" id="42192"/>
    <lineage>
        <taxon>Eukaryota</taxon>
        <taxon>Metazoa</taxon>
        <taxon>Spiralia</taxon>
        <taxon>Lophotrochozoa</taxon>
        <taxon>Mollusca</taxon>
        <taxon>Bivalvia</taxon>
        <taxon>Autobranchia</taxon>
        <taxon>Pteriomorphia</taxon>
        <taxon>Mytilida</taxon>
        <taxon>Mytiloidea</taxon>
        <taxon>Mytilidae</taxon>
        <taxon>Mytilinae</taxon>
        <taxon>Mytilus</taxon>
    </lineage>
</organism>
<dbReference type="GO" id="GO:0005509">
    <property type="term" value="F:calcium ion binding"/>
    <property type="evidence" value="ECO:0007669"/>
    <property type="project" value="UniProtKB-UniRule"/>
</dbReference>
<evidence type="ECO:0000259" key="4">
    <source>
        <dbReference type="PROSITE" id="PS50268"/>
    </source>
</evidence>
<dbReference type="Proteomes" id="UP000507470">
    <property type="component" value="Unassembled WGS sequence"/>
</dbReference>
<name>A0A6J8E1X4_MYTCO</name>
<feature type="domain" description="Cadherin" evidence="4">
    <location>
        <begin position="90"/>
        <end position="139"/>
    </location>
</feature>
<dbReference type="GO" id="GO:0007156">
    <property type="term" value="P:homophilic cell adhesion via plasma membrane adhesion molecules"/>
    <property type="evidence" value="ECO:0007669"/>
    <property type="project" value="InterPro"/>
</dbReference>
<protein>
    <submittedName>
        <fullName evidence="5">FAT1_2_3</fullName>
    </submittedName>
</protein>
<dbReference type="PANTHER" id="PTHR24026">
    <property type="entry name" value="FAT ATYPICAL CADHERIN-RELATED"/>
    <property type="match status" value="1"/>
</dbReference>
<dbReference type="AlphaFoldDB" id="A0A6J8E1X4"/>
<proteinExistence type="predicted"/>
<keyword evidence="1" id="KW-0812">Transmembrane</keyword>
<dbReference type="EMBL" id="CACVKT020008159">
    <property type="protein sequence ID" value="CAC5413582.1"/>
    <property type="molecule type" value="Genomic_DNA"/>
</dbReference>
<evidence type="ECO:0000256" key="2">
    <source>
        <dbReference type="ARBA" id="ARBA00022989"/>
    </source>
</evidence>
<dbReference type="CDD" id="cd11304">
    <property type="entry name" value="Cadherin_repeat"/>
    <property type="match status" value="1"/>
</dbReference>
<dbReference type="GO" id="GO:0005886">
    <property type="term" value="C:plasma membrane"/>
    <property type="evidence" value="ECO:0007669"/>
    <property type="project" value="UniProtKB-SubCell"/>
</dbReference>
<sequence length="166" mass="18699">MPPQDLITVVTINILDANDNYPEFSQAGYFFSAREDLAVGQPIGSVTKMRYLASTVYLGNRSRQWFFECSIDTVYQALELMSLMCFCPATRTINYNETPNNQGFFVLTVEATDADQPPQKTNTTITVSIIDENNHDPIFAPTVYSGSISEIAPRGKNINSLQWFYK</sequence>
<accession>A0A6J8E1X4</accession>
<dbReference type="SUPFAM" id="SSF49313">
    <property type="entry name" value="Cadherin-like"/>
    <property type="match status" value="1"/>
</dbReference>
<evidence type="ECO:0000256" key="1">
    <source>
        <dbReference type="ARBA" id="ARBA00022692"/>
    </source>
</evidence>
<dbReference type="InterPro" id="IPR015919">
    <property type="entry name" value="Cadherin-like_sf"/>
</dbReference>
<keyword evidence="2" id="KW-0472">Membrane</keyword>
<evidence type="ECO:0000313" key="5">
    <source>
        <dbReference type="EMBL" id="CAC5413582.1"/>
    </source>
</evidence>
<reference evidence="5 6" key="1">
    <citation type="submission" date="2020-06" db="EMBL/GenBank/DDBJ databases">
        <authorList>
            <person name="Li R."/>
            <person name="Bekaert M."/>
        </authorList>
    </citation>
    <scope>NUCLEOTIDE SEQUENCE [LARGE SCALE GENOMIC DNA]</scope>
    <source>
        <strain evidence="6">wild</strain>
    </source>
</reference>
<evidence type="ECO:0000313" key="6">
    <source>
        <dbReference type="Proteomes" id="UP000507470"/>
    </source>
</evidence>
<keyword evidence="2" id="KW-1133">Transmembrane helix</keyword>
<dbReference type="PROSITE" id="PS50268">
    <property type="entry name" value="CADHERIN_2"/>
    <property type="match status" value="1"/>
</dbReference>
<keyword evidence="6" id="KW-1185">Reference proteome</keyword>